<evidence type="ECO:0000313" key="1">
    <source>
        <dbReference type="EMBL" id="THU60199.1"/>
    </source>
</evidence>
<organism evidence="1 2">
    <name type="scientific">Musa balbisiana</name>
    <name type="common">Banana</name>
    <dbReference type="NCBI Taxonomy" id="52838"/>
    <lineage>
        <taxon>Eukaryota</taxon>
        <taxon>Viridiplantae</taxon>
        <taxon>Streptophyta</taxon>
        <taxon>Embryophyta</taxon>
        <taxon>Tracheophyta</taxon>
        <taxon>Spermatophyta</taxon>
        <taxon>Magnoliopsida</taxon>
        <taxon>Liliopsida</taxon>
        <taxon>Zingiberales</taxon>
        <taxon>Musaceae</taxon>
        <taxon>Musa</taxon>
    </lineage>
</organism>
<comment type="caution">
    <text evidence="1">The sequence shown here is derived from an EMBL/GenBank/DDBJ whole genome shotgun (WGS) entry which is preliminary data.</text>
</comment>
<protein>
    <submittedName>
        <fullName evidence="1">Uncharacterized protein</fullName>
    </submittedName>
</protein>
<gene>
    <name evidence="1" type="ORF">C4D60_Mb07t10130</name>
</gene>
<dbReference type="Pfam" id="PF03087">
    <property type="entry name" value="BPS1"/>
    <property type="match status" value="2"/>
</dbReference>
<dbReference type="AlphaFoldDB" id="A0A4S8JFG0"/>
<evidence type="ECO:0000313" key="2">
    <source>
        <dbReference type="Proteomes" id="UP000317650"/>
    </source>
</evidence>
<proteinExistence type="predicted"/>
<dbReference type="PANTHER" id="PTHR33070">
    <property type="entry name" value="OS06G0725500 PROTEIN"/>
    <property type="match status" value="1"/>
</dbReference>
<dbReference type="GO" id="GO:0048364">
    <property type="term" value="P:root development"/>
    <property type="evidence" value="ECO:0007669"/>
    <property type="project" value="InterPro"/>
</dbReference>
<keyword evidence="2" id="KW-1185">Reference proteome</keyword>
<reference evidence="1 2" key="1">
    <citation type="journal article" date="2019" name="Nat. Plants">
        <title>Genome sequencing of Musa balbisiana reveals subgenome evolution and function divergence in polyploid bananas.</title>
        <authorList>
            <person name="Yao X."/>
        </authorList>
    </citation>
    <scope>NUCLEOTIDE SEQUENCE [LARGE SCALE GENOMIC DNA]</scope>
    <source>
        <strain evidence="2">cv. DH-PKW</strain>
        <tissue evidence="1">Leaves</tissue>
    </source>
</reference>
<dbReference type="InterPro" id="IPR004320">
    <property type="entry name" value="BPS1_pln"/>
</dbReference>
<dbReference type="EMBL" id="PYDT01000005">
    <property type="protein sequence ID" value="THU60199.1"/>
    <property type="molecule type" value="Genomic_DNA"/>
</dbReference>
<dbReference type="GO" id="GO:0048367">
    <property type="term" value="P:shoot system development"/>
    <property type="evidence" value="ECO:0007669"/>
    <property type="project" value="InterPro"/>
</dbReference>
<sequence>MQKLKSLVAQSCLSAQTICEGLRALGGLYECIEELLHLPTSKYSNIQEKESVEVELEGSVRLLDLLGIMRDCMMTTKEQIRMLEIALRRQGVTVAESKMYTHIRFDKKAEKGIKSIFKLLKQMDDKYVSCCTNGKDSWMVTEILREARAITISLLQSIFKFLSMPRPQGKASRWSLISKALQKRKVACEGTISRGSSRLVHIFPSFLLYSSFGNPFQRPSNNILVDMAGCPATPNHPYHVRSISMPSRDHPLKLRVEEEMQKLKSLVAQSCLSAQTICEGLRALGGLYECIEELLHLPTSKYSNIQEKESVEVELEGSVRLLDLLGIMRDCMMTTKEQIRMLEIALRRQGVTVAESKMYTHIRFDKKAEKGIKSIFKLLKQMDDKYVSCCTNGKDSWMVTEILREARAITISLLQSIFKFLSMPRPQGKASRWSLISKALQKRKVACEGEQEEIGDNDGKIQRAQNQLRTLQNSIEDIETGLECLFRRLIKNRVSLLNILSL</sequence>
<dbReference type="PANTHER" id="PTHR33070:SF120">
    <property type="entry name" value="EXPRESSED PROTEIN"/>
    <property type="match status" value="1"/>
</dbReference>
<accession>A0A4S8JFG0</accession>
<name>A0A4S8JFG0_MUSBA</name>
<dbReference type="Proteomes" id="UP000317650">
    <property type="component" value="Chromosome 7"/>
</dbReference>